<feature type="compositionally biased region" description="Acidic residues" evidence="2">
    <location>
        <begin position="266"/>
        <end position="281"/>
    </location>
</feature>
<dbReference type="GO" id="GO:0005634">
    <property type="term" value="C:nucleus"/>
    <property type="evidence" value="ECO:0007669"/>
    <property type="project" value="TreeGrafter"/>
</dbReference>
<evidence type="ECO:0000313" key="4">
    <source>
        <dbReference type="EMBL" id="KAF5338635.1"/>
    </source>
</evidence>
<feature type="compositionally biased region" description="Acidic residues" evidence="2">
    <location>
        <begin position="746"/>
        <end position="756"/>
    </location>
</feature>
<feature type="compositionally biased region" description="Low complexity" evidence="2">
    <location>
        <begin position="73"/>
        <end position="82"/>
    </location>
</feature>
<dbReference type="GO" id="GO:0004519">
    <property type="term" value="F:endonuclease activity"/>
    <property type="evidence" value="ECO:0007669"/>
    <property type="project" value="TreeGrafter"/>
</dbReference>
<name>A0A8H5FIP5_9AGAR</name>
<dbReference type="InterPro" id="IPR052772">
    <property type="entry name" value="Endo/PolyKinase_Domain-Protein"/>
</dbReference>
<feature type="region of interest" description="Disordered" evidence="2">
    <location>
        <begin position="245"/>
        <end position="291"/>
    </location>
</feature>
<keyword evidence="1" id="KW-0175">Coiled coil</keyword>
<dbReference type="InterPro" id="IPR036063">
    <property type="entry name" value="Smr_dom_sf"/>
</dbReference>
<dbReference type="SUPFAM" id="SSF160443">
    <property type="entry name" value="SMR domain-like"/>
    <property type="match status" value="1"/>
</dbReference>
<organism evidence="4 5">
    <name type="scientific">Ephemerocybe angulata</name>
    <dbReference type="NCBI Taxonomy" id="980116"/>
    <lineage>
        <taxon>Eukaryota</taxon>
        <taxon>Fungi</taxon>
        <taxon>Dikarya</taxon>
        <taxon>Basidiomycota</taxon>
        <taxon>Agaricomycotina</taxon>
        <taxon>Agaricomycetes</taxon>
        <taxon>Agaricomycetidae</taxon>
        <taxon>Agaricales</taxon>
        <taxon>Agaricineae</taxon>
        <taxon>Psathyrellaceae</taxon>
        <taxon>Ephemerocybe</taxon>
    </lineage>
</organism>
<feature type="compositionally biased region" description="Basic and acidic residues" evidence="2">
    <location>
        <begin position="701"/>
        <end position="710"/>
    </location>
</feature>
<evidence type="ECO:0000313" key="5">
    <source>
        <dbReference type="Proteomes" id="UP000541558"/>
    </source>
</evidence>
<feature type="region of interest" description="Disordered" evidence="2">
    <location>
        <begin position="500"/>
        <end position="539"/>
    </location>
</feature>
<keyword evidence="5" id="KW-1185">Reference proteome</keyword>
<evidence type="ECO:0000256" key="2">
    <source>
        <dbReference type="SAM" id="MobiDB-lite"/>
    </source>
</evidence>
<dbReference type="Pfam" id="PF01713">
    <property type="entry name" value="Smr"/>
    <property type="match status" value="1"/>
</dbReference>
<dbReference type="Gene3D" id="3.30.1370.110">
    <property type="match status" value="1"/>
</dbReference>
<feature type="region of interest" description="Disordered" evidence="2">
    <location>
        <begin position="628"/>
        <end position="757"/>
    </location>
</feature>
<feature type="compositionally biased region" description="Low complexity" evidence="2">
    <location>
        <begin position="511"/>
        <end position="528"/>
    </location>
</feature>
<evidence type="ECO:0000259" key="3">
    <source>
        <dbReference type="PROSITE" id="PS50828"/>
    </source>
</evidence>
<proteinExistence type="predicted"/>
<reference evidence="4 5" key="1">
    <citation type="journal article" date="2020" name="ISME J.">
        <title>Uncovering the hidden diversity of litter-decomposition mechanisms in mushroom-forming fungi.</title>
        <authorList>
            <person name="Floudas D."/>
            <person name="Bentzer J."/>
            <person name="Ahren D."/>
            <person name="Johansson T."/>
            <person name="Persson P."/>
            <person name="Tunlid A."/>
        </authorList>
    </citation>
    <scope>NUCLEOTIDE SEQUENCE [LARGE SCALE GENOMIC DNA]</scope>
    <source>
        <strain evidence="4 5">CBS 175.51</strain>
    </source>
</reference>
<comment type="caution">
    <text evidence="4">The sequence shown here is derived from an EMBL/GenBank/DDBJ whole genome shotgun (WGS) entry which is preliminary data.</text>
</comment>
<feature type="region of interest" description="Disordered" evidence="2">
    <location>
        <begin position="55"/>
        <end position="88"/>
    </location>
</feature>
<dbReference type="AlphaFoldDB" id="A0A8H5FIP5"/>
<dbReference type="EMBL" id="JAACJK010000012">
    <property type="protein sequence ID" value="KAF5338635.1"/>
    <property type="molecule type" value="Genomic_DNA"/>
</dbReference>
<dbReference type="PANTHER" id="PTHR46535">
    <property type="entry name" value="NEDD4-BINDING PROTEIN 2"/>
    <property type="match status" value="1"/>
</dbReference>
<dbReference type="PROSITE" id="PS50828">
    <property type="entry name" value="SMR"/>
    <property type="match status" value="1"/>
</dbReference>
<gene>
    <name evidence="4" type="ORF">D9611_012759</name>
</gene>
<feature type="coiled-coil region" evidence="1">
    <location>
        <begin position="580"/>
        <end position="618"/>
    </location>
</feature>
<feature type="compositionally biased region" description="Basic and acidic residues" evidence="2">
    <location>
        <begin position="664"/>
        <end position="683"/>
    </location>
</feature>
<feature type="region of interest" description="Disordered" evidence="2">
    <location>
        <begin position="437"/>
        <end position="460"/>
    </location>
</feature>
<feature type="region of interest" description="Disordered" evidence="2">
    <location>
        <begin position="101"/>
        <end position="217"/>
    </location>
</feature>
<feature type="region of interest" description="Disordered" evidence="2">
    <location>
        <begin position="910"/>
        <end position="929"/>
    </location>
</feature>
<accession>A0A8H5FIP5</accession>
<dbReference type="OrthoDB" id="3231855at2759"/>
<dbReference type="Proteomes" id="UP000541558">
    <property type="component" value="Unassembled WGS sequence"/>
</dbReference>
<feature type="compositionally biased region" description="Basic and acidic residues" evidence="2">
    <location>
        <begin position="735"/>
        <end position="745"/>
    </location>
</feature>
<feature type="domain" description="Smr" evidence="3">
    <location>
        <begin position="1077"/>
        <end position="1148"/>
    </location>
</feature>
<protein>
    <recommendedName>
        <fullName evidence="3">Smr domain-containing protein</fullName>
    </recommendedName>
</protein>
<dbReference type="InterPro" id="IPR002625">
    <property type="entry name" value="Smr_dom"/>
</dbReference>
<dbReference type="PANTHER" id="PTHR46535:SF1">
    <property type="entry name" value="NEDD4-BINDING PROTEIN 2"/>
    <property type="match status" value="1"/>
</dbReference>
<feature type="compositionally biased region" description="Low complexity" evidence="2">
    <location>
        <begin position="156"/>
        <end position="216"/>
    </location>
</feature>
<evidence type="ECO:0000256" key="1">
    <source>
        <dbReference type="SAM" id="Coils"/>
    </source>
</evidence>
<sequence>MAPTSNMVVNPHLPGSLTHLPSLTRDTVFDALQRDFSPTLDPSLLAALLADIEFPLPSKQPPPKNPKSKSKSKSATSKNAPTPLETSLNGLYEMLQSLAAHAEVEAEAEEEGIEPVAETVESSAPVDEDDNVKDRDQIPNPTPASSSSKGKRTPAQSTVPTLTTTLPSTKSTTSTSQSKSKSHSSVTSKSTKSTSTSTDNSSSISGDSSGNSDSTSVNPQALAFLRTALPQLSTRKLVKALEVWEASHPSNSSLEAGEGDYGASTENEDEEGGEGTEGEGEGNERGGGGMEAKDIWTLISALISSEEAREMDERGFTTTSTPFTYIHEIEDDFNNNLNLNNNSTAFDFYPDYTEPDKAYAAQLQADEALARALDAEERADPLLRVLNKKGGHNDQDEAWVVKGKKTKGMKKKKDTEGQKGSRDIVKVKLNDVRQGGLHTAARPATTPAGYSKKSFVPTTTKSTATDKDINLDLDTTAQDTSLEPFLTSLASHLTSLLPPSRPPSTMFLQVHPSSHTSSSNTTSSNYTPAPAPHPDSKSQTDVCTYIQNVYLSPRVLHTKFGGRVYTAVRACLASVVAVGHEVLQAEKARLEARRAREVQEERDQAEREARERERALLRGVLGEGGVAGGGFGSNSNNNGYEKREGGGMVWDDVPVLGRGKRERVRTATERDGGRGWEPGEGRGRGRGASGVRGRGGRGGRGKREVRDGTRKGKWAVLSVQDGKEDDEGENGSGDAEGREEGRDGEREESEDGEEEEERKTLLFTLLDILLPQYALVETEGGAYVDVHQLTSDIELCIAVLEGSGLPSGPTIKLKDTTKDDGALEWAKEKGETALELATLLCELYVGDAEPGRERGVFMEMLGSGGAEYGRARRQVVSYAQSVGARGAGRLQGGEGPKGVYHVGVGSTVSRGAGESSVQGTVREEKHKPSPYQWQAVKTRKAPANRVYSVLPHLPTYTRDVNGIKRREEGDIGVVTLVSSSSIAGGSSNAASEYAQAEKEHQRRIQDNYRRRDDLLREAARMYNRRGGRKARGASGDIAWYFAERAHEFTEAARREQLNAARAMVLRKQAVSGEQDAIDLHGTTVAEAEAIVLEVLEKRRGPGQLRIVTGRGSHSVGGQSVLKPAVRKRLVAEGYTVRGWEAGLVVVMS</sequence>
<dbReference type="SMART" id="SM00463">
    <property type="entry name" value="SMR"/>
    <property type="match status" value="1"/>
</dbReference>